<dbReference type="InterPro" id="IPR003663">
    <property type="entry name" value="Sugar/inositol_transpt"/>
</dbReference>
<keyword evidence="5 8" id="KW-1133">Transmembrane helix</keyword>
<feature type="transmembrane region" description="Helical" evidence="8">
    <location>
        <begin position="396"/>
        <end position="415"/>
    </location>
</feature>
<feature type="transmembrane region" description="Helical" evidence="8">
    <location>
        <begin position="427"/>
        <end position="446"/>
    </location>
</feature>
<evidence type="ECO:0000256" key="4">
    <source>
        <dbReference type="ARBA" id="ARBA00022692"/>
    </source>
</evidence>
<dbReference type="Pfam" id="PF00083">
    <property type="entry name" value="Sugar_tr"/>
    <property type="match status" value="1"/>
</dbReference>
<gene>
    <name evidence="10" type="ORF">PEBR_08645</name>
</gene>
<feature type="transmembrane region" description="Helical" evidence="8">
    <location>
        <begin position="260"/>
        <end position="278"/>
    </location>
</feature>
<keyword evidence="6 8" id="KW-0472">Membrane</keyword>
<dbReference type="NCBIfam" id="TIGR00879">
    <property type="entry name" value="SP"/>
    <property type="match status" value="1"/>
</dbReference>
<accession>A0A1S9S1B6</accession>
<proteinExistence type="inferred from homology"/>
<dbReference type="PROSITE" id="PS00217">
    <property type="entry name" value="SUGAR_TRANSPORT_2"/>
    <property type="match status" value="1"/>
</dbReference>
<dbReference type="InterPro" id="IPR036259">
    <property type="entry name" value="MFS_trans_sf"/>
</dbReference>
<dbReference type="PROSITE" id="PS50850">
    <property type="entry name" value="MFS"/>
    <property type="match status" value="1"/>
</dbReference>
<evidence type="ECO:0000313" key="10">
    <source>
        <dbReference type="EMBL" id="OOQ91574.1"/>
    </source>
</evidence>
<name>A0A1S9S1B6_PENBI</name>
<dbReference type="InterPro" id="IPR005829">
    <property type="entry name" value="Sugar_transporter_CS"/>
</dbReference>
<comment type="subcellular location">
    <subcellularLocation>
        <location evidence="1">Membrane</location>
        <topology evidence="1">Multi-pass membrane protein</topology>
    </subcellularLocation>
</comment>
<dbReference type="InterPro" id="IPR005828">
    <property type="entry name" value="MFS_sugar_transport-like"/>
</dbReference>
<keyword evidence="10" id="KW-0762">Sugar transport</keyword>
<evidence type="ECO:0000256" key="3">
    <source>
        <dbReference type="ARBA" id="ARBA00022448"/>
    </source>
</evidence>
<sequence>MISFYLVFISLVVALGGFVYGVDSGIIATTLGHDSFKFYMLGPTGMNAPLTGAIVSLYNVGQAIGTFAAGYSANKFSRRWTICGSAVIAIIGAALQSASINAGMMIAGRFFAGAGCGILLTVVPIYIAEASPPQNRGMVVGLQGMMIAIGFFAANWIGYGGAYANGNAQWRIPLAMQIPGPLLLVIGCCFIPYSPRWLVQQERYEEARTVLVALHGKDNETLVAQELFQIREQIQLEALAGTSFYSALRQLLSRRHIRRTSLACFILIMGQFSGSSVIQNYQSIFYEAVGFTGKTSLLISGVYGIMGVIGQLIYLFVVADKWPRTRTLWVGSIFLCVMVAICMALSAIYGSGTTNVNGPRGAIATIFIYSAGYAVFFNAMVWVIPSELFPFILRSAGMGLGVFSKSVSAIILSQITPVALENVGWKYYALFIATNFAAAFVYYFFLPETGGKSLEEIAELFGDTLATAHLDQMGGEEKSVQPIHMEKVV</sequence>
<evidence type="ECO:0000259" key="9">
    <source>
        <dbReference type="PROSITE" id="PS50850"/>
    </source>
</evidence>
<feature type="transmembrane region" description="Helical" evidence="8">
    <location>
        <begin position="298"/>
        <end position="317"/>
    </location>
</feature>
<organism evidence="10 11">
    <name type="scientific">Penicillium brasilianum</name>
    <dbReference type="NCBI Taxonomy" id="104259"/>
    <lineage>
        <taxon>Eukaryota</taxon>
        <taxon>Fungi</taxon>
        <taxon>Dikarya</taxon>
        <taxon>Ascomycota</taxon>
        <taxon>Pezizomycotina</taxon>
        <taxon>Eurotiomycetes</taxon>
        <taxon>Eurotiomycetidae</taxon>
        <taxon>Eurotiales</taxon>
        <taxon>Aspergillaceae</taxon>
        <taxon>Penicillium</taxon>
    </lineage>
</organism>
<dbReference type="PRINTS" id="PR00171">
    <property type="entry name" value="SUGRTRNSPORT"/>
</dbReference>
<evidence type="ECO:0000256" key="8">
    <source>
        <dbReference type="SAM" id="Phobius"/>
    </source>
</evidence>
<feature type="transmembrane region" description="Helical" evidence="8">
    <location>
        <begin position="106"/>
        <end position="127"/>
    </location>
</feature>
<feature type="transmembrane region" description="Helical" evidence="8">
    <location>
        <begin position="139"/>
        <end position="158"/>
    </location>
</feature>
<feature type="transmembrane region" description="Helical" evidence="8">
    <location>
        <begin position="361"/>
        <end position="384"/>
    </location>
</feature>
<dbReference type="GO" id="GO:0016020">
    <property type="term" value="C:membrane"/>
    <property type="evidence" value="ECO:0007669"/>
    <property type="project" value="UniProtKB-SubCell"/>
</dbReference>
<protein>
    <submittedName>
        <fullName evidence="10">Putative sugar transporter</fullName>
    </submittedName>
</protein>
<dbReference type="FunFam" id="1.20.1250.20:FF:000134">
    <property type="entry name" value="MFS sugar transporter protein"/>
    <property type="match status" value="1"/>
</dbReference>
<feature type="domain" description="Major facilitator superfamily (MFS) profile" evidence="9">
    <location>
        <begin position="9"/>
        <end position="450"/>
    </location>
</feature>
<dbReference type="SUPFAM" id="SSF103473">
    <property type="entry name" value="MFS general substrate transporter"/>
    <property type="match status" value="1"/>
</dbReference>
<reference evidence="11" key="1">
    <citation type="submission" date="2015-09" db="EMBL/GenBank/DDBJ databases">
        <authorList>
            <person name="Fill T.P."/>
            <person name="Baretta J.F."/>
            <person name="de Almeida L.G."/>
            <person name="Rocha M."/>
            <person name="de Souza D.H."/>
            <person name="Malavazi I."/>
            <person name="Cerdeira L.T."/>
            <person name="Hong H."/>
            <person name="Samborskyy M."/>
            <person name="de Vasconcelos A.T."/>
            <person name="Leadlay P."/>
            <person name="Rodrigues-Filho E."/>
        </authorList>
    </citation>
    <scope>NUCLEOTIDE SEQUENCE [LARGE SCALE GENOMIC DNA]</scope>
    <source>
        <strain evidence="11">LaBioMMi 136</strain>
    </source>
</reference>
<dbReference type="AlphaFoldDB" id="A0A1S9S1B6"/>
<feature type="transmembrane region" description="Helical" evidence="8">
    <location>
        <begin position="80"/>
        <end position="100"/>
    </location>
</feature>
<evidence type="ECO:0000256" key="5">
    <source>
        <dbReference type="ARBA" id="ARBA00022989"/>
    </source>
</evidence>
<evidence type="ECO:0000256" key="7">
    <source>
        <dbReference type="RuleBase" id="RU003346"/>
    </source>
</evidence>
<dbReference type="Gene3D" id="1.20.1250.20">
    <property type="entry name" value="MFS general substrate transporter like domains"/>
    <property type="match status" value="1"/>
</dbReference>
<keyword evidence="4 8" id="KW-0812">Transmembrane</keyword>
<dbReference type="Proteomes" id="UP000190744">
    <property type="component" value="Unassembled WGS sequence"/>
</dbReference>
<comment type="caution">
    <text evidence="10">The sequence shown here is derived from an EMBL/GenBank/DDBJ whole genome shotgun (WGS) entry which is preliminary data.</text>
</comment>
<dbReference type="InterPro" id="IPR020846">
    <property type="entry name" value="MFS_dom"/>
</dbReference>
<dbReference type="EMBL" id="LJBN01000001">
    <property type="protein sequence ID" value="OOQ91574.1"/>
    <property type="molecule type" value="Genomic_DNA"/>
</dbReference>
<feature type="transmembrane region" description="Helical" evidence="8">
    <location>
        <begin position="170"/>
        <end position="193"/>
    </location>
</feature>
<dbReference type="PANTHER" id="PTHR48022">
    <property type="entry name" value="PLASTIDIC GLUCOSE TRANSPORTER 4"/>
    <property type="match status" value="1"/>
</dbReference>
<evidence type="ECO:0000256" key="1">
    <source>
        <dbReference type="ARBA" id="ARBA00004141"/>
    </source>
</evidence>
<dbReference type="GO" id="GO:0005351">
    <property type="term" value="F:carbohydrate:proton symporter activity"/>
    <property type="evidence" value="ECO:0007669"/>
    <property type="project" value="TreeGrafter"/>
</dbReference>
<keyword evidence="3 7" id="KW-0813">Transport</keyword>
<feature type="transmembrane region" description="Helical" evidence="8">
    <location>
        <begin position="329"/>
        <end position="349"/>
    </location>
</feature>
<dbReference type="PANTHER" id="PTHR48022:SF2">
    <property type="entry name" value="PLASTIDIC GLUCOSE TRANSPORTER 4"/>
    <property type="match status" value="1"/>
</dbReference>
<evidence type="ECO:0000313" key="11">
    <source>
        <dbReference type="Proteomes" id="UP000190744"/>
    </source>
</evidence>
<dbReference type="InterPro" id="IPR050360">
    <property type="entry name" value="MFS_Sugar_Transporters"/>
</dbReference>
<evidence type="ECO:0000256" key="2">
    <source>
        <dbReference type="ARBA" id="ARBA00010992"/>
    </source>
</evidence>
<evidence type="ECO:0000256" key="6">
    <source>
        <dbReference type="ARBA" id="ARBA00023136"/>
    </source>
</evidence>
<feature type="transmembrane region" description="Helical" evidence="8">
    <location>
        <begin position="48"/>
        <end position="68"/>
    </location>
</feature>
<comment type="similarity">
    <text evidence="2 7">Belongs to the major facilitator superfamily. Sugar transporter (TC 2.A.1.1) family.</text>
</comment>